<protein>
    <submittedName>
        <fullName evidence="2">Uncharacterized protein</fullName>
    </submittedName>
</protein>
<accession>A0A4P9W842</accession>
<evidence type="ECO:0000256" key="1">
    <source>
        <dbReference type="SAM" id="MobiDB-lite"/>
    </source>
</evidence>
<dbReference type="AlphaFoldDB" id="A0A4P9W842"/>
<organism evidence="2 3">
    <name type="scientific">Blyttiomyces helicus</name>
    <dbReference type="NCBI Taxonomy" id="388810"/>
    <lineage>
        <taxon>Eukaryota</taxon>
        <taxon>Fungi</taxon>
        <taxon>Fungi incertae sedis</taxon>
        <taxon>Chytridiomycota</taxon>
        <taxon>Chytridiomycota incertae sedis</taxon>
        <taxon>Chytridiomycetes</taxon>
        <taxon>Chytridiomycetes incertae sedis</taxon>
        <taxon>Blyttiomyces</taxon>
    </lineage>
</organism>
<dbReference type="Proteomes" id="UP000269721">
    <property type="component" value="Unassembled WGS sequence"/>
</dbReference>
<sequence length="233" mass="24763">MTTAANPSSADGLRSSSGEVTGVSSSRSLGASHPTTMPAMPCACVAASKLCIPTPGMIVAGIPFPLDHDDIELSSESGWIGDPGSPFPASPVRHFMSQYLRTCREMKFGTTCSNCTGCVRNSPGNVPCTDRAISEPERDAVNEPLVFPSMLAELEGTDRSGMALGEPAAKADRGLELVDFAVFHGCLGRARRIYCGEGGERIGRKLMLERFVEDACEFCHRFDSESGIPKQLG</sequence>
<proteinExistence type="predicted"/>
<gene>
    <name evidence="2" type="ORF">BDK51DRAFT_26963</name>
</gene>
<name>A0A4P9W842_9FUNG</name>
<evidence type="ECO:0000313" key="2">
    <source>
        <dbReference type="EMBL" id="RKO88681.1"/>
    </source>
</evidence>
<feature type="compositionally biased region" description="Low complexity" evidence="1">
    <location>
        <begin position="14"/>
        <end position="28"/>
    </location>
</feature>
<evidence type="ECO:0000313" key="3">
    <source>
        <dbReference type="Proteomes" id="UP000269721"/>
    </source>
</evidence>
<reference evidence="3" key="1">
    <citation type="journal article" date="2018" name="Nat. Microbiol.">
        <title>Leveraging single-cell genomics to expand the fungal tree of life.</title>
        <authorList>
            <person name="Ahrendt S.R."/>
            <person name="Quandt C.A."/>
            <person name="Ciobanu D."/>
            <person name="Clum A."/>
            <person name="Salamov A."/>
            <person name="Andreopoulos B."/>
            <person name="Cheng J.F."/>
            <person name="Woyke T."/>
            <person name="Pelin A."/>
            <person name="Henrissat B."/>
            <person name="Reynolds N.K."/>
            <person name="Benny G.L."/>
            <person name="Smith M.E."/>
            <person name="James T.Y."/>
            <person name="Grigoriev I.V."/>
        </authorList>
    </citation>
    <scope>NUCLEOTIDE SEQUENCE [LARGE SCALE GENOMIC DNA]</scope>
</reference>
<dbReference type="EMBL" id="KZ996552">
    <property type="protein sequence ID" value="RKO88681.1"/>
    <property type="molecule type" value="Genomic_DNA"/>
</dbReference>
<keyword evidence="3" id="KW-1185">Reference proteome</keyword>
<feature type="region of interest" description="Disordered" evidence="1">
    <location>
        <begin position="1"/>
        <end position="32"/>
    </location>
</feature>